<keyword evidence="7 10" id="KW-0472">Membrane</keyword>
<dbReference type="GO" id="GO:0098719">
    <property type="term" value="P:sodium ion import across plasma membrane"/>
    <property type="evidence" value="ECO:0007669"/>
    <property type="project" value="TreeGrafter"/>
</dbReference>
<dbReference type="GO" id="GO:0015385">
    <property type="term" value="F:sodium:proton antiporter activity"/>
    <property type="evidence" value="ECO:0007669"/>
    <property type="project" value="InterPro"/>
</dbReference>
<evidence type="ECO:0000256" key="6">
    <source>
        <dbReference type="ARBA" id="ARBA00023065"/>
    </source>
</evidence>
<organism evidence="12 13">
    <name type="scientific">Globodera rostochiensis</name>
    <name type="common">Golden nematode worm</name>
    <name type="synonym">Heterodera rostochiensis</name>
    <dbReference type="NCBI Taxonomy" id="31243"/>
    <lineage>
        <taxon>Eukaryota</taxon>
        <taxon>Metazoa</taxon>
        <taxon>Ecdysozoa</taxon>
        <taxon>Nematoda</taxon>
        <taxon>Chromadorea</taxon>
        <taxon>Rhabditida</taxon>
        <taxon>Tylenchina</taxon>
        <taxon>Tylenchomorpha</taxon>
        <taxon>Tylenchoidea</taxon>
        <taxon>Heteroderidae</taxon>
        <taxon>Heteroderinae</taxon>
        <taxon>Globodera</taxon>
    </lineage>
</organism>
<keyword evidence="2 9" id="KW-0813">Transport</keyword>
<keyword evidence="3 9" id="KW-0812">Transmembrane</keyword>
<dbReference type="GO" id="GO:0051453">
    <property type="term" value="P:regulation of intracellular pH"/>
    <property type="evidence" value="ECO:0007669"/>
    <property type="project" value="TreeGrafter"/>
</dbReference>
<protein>
    <recommendedName>
        <fullName evidence="9">Sodium/hydrogen exchanger</fullName>
    </recommendedName>
</protein>
<evidence type="ECO:0000313" key="13">
    <source>
        <dbReference type="WBParaSite" id="Gr19_v10_g8225.t1"/>
    </source>
</evidence>
<dbReference type="Gene3D" id="6.10.140.1330">
    <property type="match status" value="1"/>
</dbReference>
<feature type="transmembrane region" description="Helical" evidence="10">
    <location>
        <begin position="151"/>
        <end position="172"/>
    </location>
</feature>
<proteinExistence type="inferred from homology"/>
<evidence type="ECO:0000313" key="12">
    <source>
        <dbReference type="Proteomes" id="UP000887572"/>
    </source>
</evidence>
<keyword evidence="5" id="KW-0915">Sodium</keyword>
<feature type="transmembrane region" description="Helical" evidence="10">
    <location>
        <begin position="341"/>
        <end position="364"/>
    </location>
</feature>
<feature type="transmembrane region" description="Helical" evidence="10">
    <location>
        <begin position="118"/>
        <end position="139"/>
    </location>
</feature>
<feature type="transmembrane region" description="Helical" evidence="10">
    <location>
        <begin position="376"/>
        <end position="396"/>
    </location>
</feature>
<evidence type="ECO:0000256" key="4">
    <source>
        <dbReference type="ARBA" id="ARBA00022989"/>
    </source>
</evidence>
<accession>A0A914I8C3</accession>
<dbReference type="WBParaSite" id="Gr19_v10_g8225.t1">
    <property type="protein sequence ID" value="Gr19_v10_g8225.t1"/>
    <property type="gene ID" value="Gr19_v10_g8225"/>
</dbReference>
<dbReference type="NCBIfam" id="TIGR00840">
    <property type="entry name" value="b_cpa1"/>
    <property type="match status" value="1"/>
</dbReference>
<evidence type="ECO:0000256" key="2">
    <source>
        <dbReference type="ARBA" id="ARBA00022448"/>
    </source>
</evidence>
<evidence type="ECO:0000256" key="1">
    <source>
        <dbReference type="ARBA" id="ARBA00004141"/>
    </source>
</evidence>
<dbReference type="Pfam" id="PF00999">
    <property type="entry name" value="Na_H_Exchanger"/>
    <property type="match status" value="1"/>
</dbReference>
<feature type="transmembrane region" description="Helical" evidence="10">
    <location>
        <begin position="59"/>
        <end position="77"/>
    </location>
</feature>
<name>A0A914I8C3_GLORO</name>
<keyword evidence="8 9" id="KW-0739">Sodium transport</keyword>
<dbReference type="Proteomes" id="UP000887572">
    <property type="component" value="Unplaced"/>
</dbReference>
<feature type="transmembrane region" description="Helical" evidence="10">
    <location>
        <begin position="30"/>
        <end position="47"/>
    </location>
</feature>
<dbReference type="InterPro" id="IPR004709">
    <property type="entry name" value="NaH_exchanger"/>
</dbReference>
<dbReference type="AlphaFoldDB" id="A0A914I8C3"/>
<keyword evidence="6 9" id="KW-0406">Ion transport</keyword>
<comment type="similarity">
    <text evidence="9">Belongs to the monovalent cation:proton antiporter 1 (CPA1) transporter (TC 2.A.36) family.</text>
</comment>
<dbReference type="InterPro" id="IPR018422">
    <property type="entry name" value="Cation/H_exchanger_CPA1"/>
</dbReference>
<dbReference type="PANTHER" id="PTHR10110:SF125">
    <property type="entry name" value="SODIUM_HYDROGEN EXCHANGER"/>
    <property type="match status" value="1"/>
</dbReference>
<reference evidence="13" key="1">
    <citation type="submission" date="2022-11" db="UniProtKB">
        <authorList>
            <consortium name="WormBaseParasite"/>
        </authorList>
    </citation>
    <scope>IDENTIFICATION</scope>
</reference>
<feature type="domain" description="Cation/H+ exchanger transmembrane" evidence="11">
    <location>
        <begin position="38"/>
        <end position="433"/>
    </location>
</feature>
<evidence type="ECO:0000256" key="10">
    <source>
        <dbReference type="SAM" id="Phobius"/>
    </source>
</evidence>
<keyword evidence="9" id="KW-0050">Antiport</keyword>
<keyword evidence="4 10" id="KW-1133">Transmembrane helix</keyword>
<dbReference type="GO" id="GO:0005886">
    <property type="term" value="C:plasma membrane"/>
    <property type="evidence" value="ECO:0007669"/>
    <property type="project" value="TreeGrafter"/>
</dbReference>
<evidence type="ECO:0000259" key="11">
    <source>
        <dbReference type="Pfam" id="PF00999"/>
    </source>
</evidence>
<feature type="transmembrane region" description="Helical" evidence="10">
    <location>
        <begin position="416"/>
        <end position="438"/>
    </location>
</feature>
<dbReference type="GO" id="GO:0015386">
    <property type="term" value="F:potassium:proton antiporter activity"/>
    <property type="evidence" value="ECO:0007669"/>
    <property type="project" value="TreeGrafter"/>
</dbReference>
<evidence type="ECO:0000256" key="8">
    <source>
        <dbReference type="ARBA" id="ARBA00023201"/>
    </source>
</evidence>
<evidence type="ECO:0000256" key="9">
    <source>
        <dbReference type="RuleBase" id="RU003722"/>
    </source>
</evidence>
<evidence type="ECO:0000256" key="5">
    <source>
        <dbReference type="ARBA" id="ARBA00023053"/>
    </source>
</evidence>
<feature type="transmembrane region" description="Helical" evidence="10">
    <location>
        <begin position="89"/>
        <end position="106"/>
    </location>
</feature>
<feature type="transmembrane region" description="Helical" evidence="10">
    <location>
        <begin position="218"/>
        <end position="246"/>
    </location>
</feature>
<keyword evidence="12" id="KW-1185">Reference proteome</keyword>
<comment type="subcellular location">
    <subcellularLocation>
        <location evidence="1">Membrane</location>
        <topology evidence="1">Multi-pass membrane protein</topology>
    </subcellularLocation>
</comment>
<feature type="transmembrane region" description="Helical" evidence="10">
    <location>
        <begin position="266"/>
        <end position="287"/>
    </location>
</feature>
<dbReference type="PANTHER" id="PTHR10110">
    <property type="entry name" value="SODIUM/HYDROGEN EXCHANGER"/>
    <property type="match status" value="1"/>
</dbReference>
<sequence length="539" mass="60616">MQMIENSTLNVTRPRIVFFELHFEEHKTQLTFAFWFFITIIAKIVFVRFERIKRVLPDSALLLVLGSIFGGILYAIFHDKHDIYLKPEWFFHFFLPPIALDAGYFMRNNEFFKNIGAITTYAVIGTLWNTAAIGLTLYAFRNYFDGCPSPISLFLFATLISAVDPVAVICVFEEIHVNQMLYICVFGESLLNDAVTIVLIHTMKAIANAPEDLQWNHYFIGLLAFFCVSIGGILVGGLWAVLTGIVTKLSKDVSIVQPITCVLFPYLAYLIAESLGLSGILAIVVCGMGMKQYIMGNISDQSLVTVDYFIKTLSSSCEAVIFVFLGLSAVSAVVIHRDFDVVFILITLTACFAYRFIGVGVLTYLLNKRRTERIGFVDQFIMGYGGIRGAVCYGLVMSLDPKKVICRDMLSTTTIIVIIFTVFVQGGTMGKLVTYLNVRLEKERKGTLFEKLNDRACRHSMGAFECLVGRRGDYWLKVKVDRINENYVKPVIMVKHNQMGMSIVDFNQKLQTNEAVDYVKKHGTIAGMAEALSDMDNLL</sequence>
<evidence type="ECO:0000256" key="3">
    <source>
        <dbReference type="ARBA" id="ARBA00022692"/>
    </source>
</evidence>
<dbReference type="PRINTS" id="PR01084">
    <property type="entry name" value="NAHEXCHNGR"/>
</dbReference>
<dbReference type="InterPro" id="IPR006153">
    <property type="entry name" value="Cation/H_exchanger_TM"/>
</dbReference>
<feature type="transmembrane region" description="Helical" evidence="10">
    <location>
        <begin position="308"/>
        <end position="335"/>
    </location>
</feature>
<evidence type="ECO:0000256" key="7">
    <source>
        <dbReference type="ARBA" id="ARBA00023136"/>
    </source>
</evidence>